<organism evidence="3 4">
    <name type="scientific">Actinomadura viridis</name>
    <dbReference type="NCBI Taxonomy" id="58110"/>
    <lineage>
        <taxon>Bacteria</taxon>
        <taxon>Bacillati</taxon>
        <taxon>Actinomycetota</taxon>
        <taxon>Actinomycetes</taxon>
        <taxon>Streptosporangiales</taxon>
        <taxon>Thermomonosporaceae</taxon>
        <taxon>Actinomadura</taxon>
    </lineage>
</organism>
<feature type="domain" description="UspA" evidence="2">
    <location>
        <begin position="7"/>
        <end position="136"/>
    </location>
</feature>
<proteinExistence type="inferred from homology"/>
<evidence type="ECO:0000256" key="1">
    <source>
        <dbReference type="ARBA" id="ARBA00008791"/>
    </source>
</evidence>
<evidence type="ECO:0000259" key="2">
    <source>
        <dbReference type="Pfam" id="PF00582"/>
    </source>
</evidence>
<name>A0A931DKF4_9ACTN</name>
<gene>
    <name evidence="3" type="ORF">IW256_003304</name>
</gene>
<evidence type="ECO:0000313" key="4">
    <source>
        <dbReference type="Proteomes" id="UP000614047"/>
    </source>
</evidence>
<dbReference type="Pfam" id="PF00582">
    <property type="entry name" value="Usp"/>
    <property type="match status" value="2"/>
</dbReference>
<dbReference type="Gene3D" id="3.40.50.620">
    <property type="entry name" value="HUPs"/>
    <property type="match status" value="2"/>
</dbReference>
<comment type="similarity">
    <text evidence="1">Belongs to the universal stress protein A family.</text>
</comment>
<comment type="caution">
    <text evidence="3">The sequence shown here is derived from an EMBL/GenBank/DDBJ whole genome shotgun (WGS) entry which is preliminary data.</text>
</comment>
<dbReference type="EMBL" id="JADOUA010000001">
    <property type="protein sequence ID" value="MBG6089191.1"/>
    <property type="molecule type" value="Genomic_DNA"/>
</dbReference>
<dbReference type="InterPro" id="IPR006015">
    <property type="entry name" value="Universal_stress_UspA"/>
</dbReference>
<accession>A0A931DKF4</accession>
<dbReference type="SUPFAM" id="SSF52402">
    <property type="entry name" value="Adenine nucleotide alpha hydrolases-like"/>
    <property type="match status" value="2"/>
</dbReference>
<sequence>MSWGSYVLVGYDGSKESERALRWAAQEARLRRLPLTVCHAWRWPYPVSHIDYEGVAIVKRMAGHLLDHGVMLAERMAPTVKVRGRLGDGPAYGALMHEAEGAELIVVGSHEREDLAVGSTSLQLPARARRPVVVVRAAGARRGEGEVVAGVDCSPGGDAALAFAYEEAALRGWRLRAVYGCREPAAVGGDLSVFEDEDRLRHLCGERLERSVAPWRVKYPYVETRTSLVVEPPREALFEAAEEADLVVVGNRGAGGVAALHLGATSGALLQHSPCSVAVVPSEGAPGL</sequence>
<dbReference type="PANTHER" id="PTHR46268:SF6">
    <property type="entry name" value="UNIVERSAL STRESS PROTEIN UP12"/>
    <property type="match status" value="1"/>
</dbReference>
<feature type="domain" description="UspA" evidence="2">
    <location>
        <begin position="147"/>
        <end position="281"/>
    </location>
</feature>
<dbReference type="PANTHER" id="PTHR46268">
    <property type="entry name" value="STRESS RESPONSE PROTEIN NHAX"/>
    <property type="match status" value="1"/>
</dbReference>
<keyword evidence="4" id="KW-1185">Reference proteome</keyword>
<dbReference type="RefSeq" id="WP_197011825.1">
    <property type="nucleotide sequence ID" value="NZ_BAABES010000004.1"/>
</dbReference>
<dbReference type="AlphaFoldDB" id="A0A931DKF4"/>
<dbReference type="CDD" id="cd00293">
    <property type="entry name" value="USP-like"/>
    <property type="match status" value="1"/>
</dbReference>
<reference evidence="3" key="1">
    <citation type="submission" date="2020-11" db="EMBL/GenBank/DDBJ databases">
        <title>Sequencing the genomes of 1000 actinobacteria strains.</title>
        <authorList>
            <person name="Klenk H.-P."/>
        </authorList>
    </citation>
    <scope>NUCLEOTIDE SEQUENCE</scope>
    <source>
        <strain evidence="3">DSM 43175</strain>
    </source>
</reference>
<dbReference type="InterPro" id="IPR014729">
    <property type="entry name" value="Rossmann-like_a/b/a_fold"/>
</dbReference>
<dbReference type="InterPro" id="IPR006016">
    <property type="entry name" value="UspA"/>
</dbReference>
<protein>
    <submittedName>
        <fullName evidence="3">Nucleotide-binding universal stress UspA family protein</fullName>
    </submittedName>
</protein>
<dbReference type="Proteomes" id="UP000614047">
    <property type="component" value="Unassembled WGS sequence"/>
</dbReference>
<evidence type="ECO:0000313" key="3">
    <source>
        <dbReference type="EMBL" id="MBG6089191.1"/>
    </source>
</evidence>
<dbReference type="PRINTS" id="PR01438">
    <property type="entry name" value="UNVRSLSTRESS"/>
</dbReference>